<gene>
    <name evidence="3" type="ORF">BKA59DRAFT_511177</name>
</gene>
<protein>
    <recommendedName>
        <fullName evidence="2">Copper-fist domain-containing protein</fullName>
    </recommendedName>
</protein>
<proteinExistence type="predicted"/>
<feature type="domain" description="Copper-fist" evidence="2">
    <location>
        <begin position="16"/>
        <end position="54"/>
    </location>
</feature>
<dbReference type="OrthoDB" id="5600085at2759"/>
<dbReference type="GO" id="GO:0003700">
    <property type="term" value="F:DNA-binding transcription factor activity"/>
    <property type="evidence" value="ECO:0007669"/>
    <property type="project" value="InterPro"/>
</dbReference>
<feature type="compositionally biased region" description="Polar residues" evidence="1">
    <location>
        <begin position="142"/>
        <end position="151"/>
    </location>
</feature>
<dbReference type="InterPro" id="IPR001083">
    <property type="entry name" value="Cu_fist_DNA-bd_dom"/>
</dbReference>
<evidence type="ECO:0000256" key="1">
    <source>
        <dbReference type="SAM" id="MobiDB-lite"/>
    </source>
</evidence>
<feature type="compositionally biased region" description="Low complexity" evidence="1">
    <location>
        <begin position="53"/>
        <end position="62"/>
    </location>
</feature>
<name>A0A8K0WAW1_9HYPO</name>
<dbReference type="Pfam" id="PF00649">
    <property type="entry name" value="Copper-fist"/>
    <property type="match status" value="1"/>
</dbReference>
<reference evidence="3" key="1">
    <citation type="journal article" date="2021" name="Nat. Commun.">
        <title>Genetic determinants of endophytism in the Arabidopsis root mycobiome.</title>
        <authorList>
            <person name="Mesny F."/>
            <person name="Miyauchi S."/>
            <person name="Thiergart T."/>
            <person name="Pickel B."/>
            <person name="Atanasova L."/>
            <person name="Karlsson M."/>
            <person name="Huettel B."/>
            <person name="Barry K.W."/>
            <person name="Haridas S."/>
            <person name="Chen C."/>
            <person name="Bauer D."/>
            <person name="Andreopoulos W."/>
            <person name="Pangilinan J."/>
            <person name="LaButti K."/>
            <person name="Riley R."/>
            <person name="Lipzen A."/>
            <person name="Clum A."/>
            <person name="Drula E."/>
            <person name="Henrissat B."/>
            <person name="Kohler A."/>
            <person name="Grigoriev I.V."/>
            <person name="Martin F.M."/>
            <person name="Hacquard S."/>
        </authorList>
    </citation>
    <scope>NUCLEOTIDE SEQUENCE</scope>
    <source>
        <strain evidence="3">MPI-SDFR-AT-0068</strain>
    </source>
</reference>
<feature type="compositionally biased region" description="Polar residues" evidence="1">
    <location>
        <begin position="161"/>
        <end position="185"/>
    </location>
</feature>
<dbReference type="AlphaFoldDB" id="A0A8K0WAW1"/>
<evidence type="ECO:0000313" key="4">
    <source>
        <dbReference type="Proteomes" id="UP000813427"/>
    </source>
</evidence>
<dbReference type="PROSITE" id="PS50073">
    <property type="entry name" value="COPPER_FIST_2"/>
    <property type="match status" value="1"/>
</dbReference>
<feature type="region of interest" description="Disordered" evidence="1">
    <location>
        <begin position="142"/>
        <end position="193"/>
    </location>
</feature>
<comment type="caution">
    <text evidence="3">The sequence shown here is derived from an EMBL/GenBank/DDBJ whole genome shotgun (WGS) entry which is preliminary data.</text>
</comment>
<dbReference type="InterPro" id="IPR036395">
    <property type="entry name" value="Cu_fist_DNA-bd_dom_sf"/>
</dbReference>
<dbReference type="GO" id="GO:0005634">
    <property type="term" value="C:nucleus"/>
    <property type="evidence" value="ECO:0007669"/>
    <property type="project" value="InterPro"/>
</dbReference>
<dbReference type="SMART" id="SM00412">
    <property type="entry name" value="Cu_FIST"/>
    <property type="match status" value="1"/>
</dbReference>
<sequence length="193" mass="21297">MANPTSTQRARRGRHLGGQKFACLKCIRGNRSEQCKPGKHMDDLWWIRPRGRPPGARNNVGPKPGRKFSPEKFTALSADEVGRVPAEEVLLPAESNQAQVADGQVESFTALLNEANLAILEADPNIFGDEALHLNCDVSAAQPQQHPQPMSQYRYGDIFDSHSSNGQMPSSDPSQHNSHPGSQPAFNYPMQWD</sequence>
<dbReference type="SMART" id="SM01090">
    <property type="entry name" value="Copper-fist"/>
    <property type="match status" value="1"/>
</dbReference>
<dbReference type="EMBL" id="JAGPXF010000004">
    <property type="protein sequence ID" value="KAH7245225.1"/>
    <property type="molecule type" value="Genomic_DNA"/>
</dbReference>
<dbReference type="GO" id="GO:0003677">
    <property type="term" value="F:DNA binding"/>
    <property type="evidence" value="ECO:0007669"/>
    <property type="project" value="InterPro"/>
</dbReference>
<organism evidence="3 4">
    <name type="scientific">Fusarium tricinctum</name>
    <dbReference type="NCBI Taxonomy" id="61284"/>
    <lineage>
        <taxon>Eukaryota</taxon>
        <taxon>Fungi</taxon>
        <taxon>Dikarya</taxon>
        <taxon>Ascomycota</taxon>
        <taxon>Pezizomycotina</taxon>
        <taxon>Sordariomycetes</taxon>
        <taxon>Hypocreomycetidae</taxon>
        <taxon>Hypocreales</taxon>
        <taxon>Nectriaceae</taxon>
        <taxon>Fusarium</taxon>
        <taxon>Fusarium tricinctum species complex</taxon>
    </lineage>
</organism>
<dbReference type="Gene3D" id="3.90.430.10">
    <property type="entry name" value="Copper fist DNA-binding domain"/>
    <property type="match status" value="1"/>
</dbReference>
<dbReference type="GO" id="GO:0005507">
    <property type="term" value="F:copper ion binding"/>
    <property type="evidence" value="ECO:0007669"/>
    <property type="project" value="InterPro"/>
</dbReference>
<evidence type="ECO:0000259" key="2">
    <source>
        <dbReference type="PROSITE" id="PS50073"/>
    </source>
</evidence>
<feature type="region of interest" description="Disordered" evidence="1">
    <location>
        <begin position="49"/>
        <end position="69"/>
    </location>
</feature>
<dbReference type="SUPFAM" id="SSF57879">
    <property type="entry name" value="Zinc domain conserved in yeast copper-regulated transcription factors"/>
    <property type="match status" value="1"/>
</dbReference>
<evidence type="ECO:0000313" key="3">
    <source>
        <dbReference type="EMBL" id="KAH7245225.1"/>
    </source>
</evidence>
<accession>A0A8K0WAW1</accession>
<dbReference type="Proteomes" id="UP000813427">
    <property type="component" value="Unassembled WGS sequence"/>
</dbReference>
<keyword evidence="4" id="KW-1185">Reference proteome</keyword>